<keyword evidence="4" id="KW-0274">FAD</keyword>
<dbReference type="OrthoDB" id="8677713at2"/>
<dbReference type="Gene3D" id="1.20.140.10">
    <property type="entry name" value="Butyryl-CoA Dehydrogenase, subunit A, domain 3"/>
    <property type="match status" value="1"/>
</dbReference>
<comment type="cofactor">
    <cofactor evidence="1">
        <name>FAD</name>
        <dbReference type="ChEBI" id="CHEBI:57692"/>
    </cofactor>
</comment>
<proteinExistence type="inferred from homology"/>
<dbReference type="InterPro" id="IPR009075">
    <property type="entry name" value="AcylCo_DH/oxidase_C"/>
</dbReference>
<dbReference type="InterPro" id="IPR009100">
    <property type="entry name" value="AcylCoA_DH/oxidase_NM_dom_sf"/>
</dbReference>
<feature type="domain" description="Acyl-CoA dehydrogenase/oxidase N-terminal" evidence="7">
    <location>
        <begin position="6"/>
        <end position="116"/>
    </location>
</feature>
<gene>
    <name evidence="8" type="ORF">C7Y72_03815</name>
</gene>
<evidence type="ECO:0000256" key="3">
    <source>
        <dbReference type="ARBA" id="ARBA00022630"/>
    </source>
</evidence>
<protein>
    <submittedName>
        <fullName evidence="8">Acyl-CoA dehydrogenase</fullName>
    </submittedName>
</protein>
<dbReference type="PANTHER" id="PTHR43884:SF20">
    <property type="entry name" value="ACYL-COA DEHYDROGENASE FADE28"/>
    <property type="match status" value="1"/>
</dbReference>
<keyword evidence="3" id="KW-0285">Flavoprotein</keyword>
<dbReference type="Pfam" id="PF02771">
    <property type="entry name" value="Acyl-CoA_dh_N"/>
    <property type="match status" value="1"/>
</dbReference>
<evidence type="ECO:0000259" key="6">
    <source>
        <dbReference type="Pfam" id="PF00441"/>
    </source>
</evidence>
<evidence type="ECO:0000313" key="9">
    <source>
        <dbReference type="Proteomes" id="UP000240739"/>
    </source>
</evidence>
<accession>A0A2T4UHY1</accession>
<dbReference type="RefSeq" id="WP_107567275.1">
    <property type="nucleotide sequence ID" value="NZ_PYYB01000001.1"/>
</dbReference>
<sequence length="335" mass="35144">MNFDFSEDQHEIKRTAHDLLAKRSPLERVRAAAESRTYDDGLWTELVELGWPGIAIDEQHGGGGLGVVELCTLLEEGGHALAGSPFLATALCGLVLQAAGDDGQRAAWLPRLASGEVTGTVGTADALVPDADGAALLLLADADGIRLLERYEATVEPVDAIDPTRRYARVSAPAGAGSPLPGDVEAALDRARVAVAAELVGVSARALEMTVAYVQDRKQFGVPVGSFQAVQHRCAQMLLHTESARAATYFAAWAADADPERLAEGAALAKAAASDGVRETTASAIQAHGGIGFTWEADVHWFYKRAQLGAAYLGGGGAMRARLARLAARRVEAVV</sequence>
<evidence type="ECO:0000256" key="1">
    <source>
        <dbReference type="ARBA" id="ARBA00001974"/>
    </source>
</evidence>
<dbReference type="Gene3D" id="1.10.540.10">
    <property type="entry name" value="Acyl-CoA dehydrogenase/oxidase, N-terminal domain"/>
    <property type="match status" value="1"/>
</dbReference>
<dbReference type="PANTHER" id="PTHR43884">
    <property type="entry name" value="ACYL-COA DEHYDROGENASE"/>
    <property type="match status" value="1"/>
</dbReference>
<evidence type="ECO:0000256" key="2">
    <source>
        <dbReference type="ARBA" id="ARBA00009347"/>
    </source>
</evidence>
<dbReference type="Proteomes" id="UP000240739">
    <property type="component" value="Unassembled WGS sequence"/>
</dbReference>
<dbReference type="GO" id="GO:0050660">
    <property type="term" value="F:flavin adenine dinucleotide binding"/>
    <property type="evidence" value="ECO:0007669"/>
    <property type="project" value="InterPro"/>
</dbReference>
<dbReference type="EMBL" id="PYYB01000001">
    <property type="protein sequence ID" value="PTL58838.1"/>
    <property type="molecule type" value="Genomic_DNA"/>
</dbReference>
<evidence type="ECO:0000313" key="8">
    <source>
        <dbReference type="EMBL" id="PTL58838.1"/>
    </source>
</evidence>
<comment type="caution">
    <text evidence="8">The sequence shown here is derived from an EMBL/GenBank/DDBJ whole genome shotgun (WGS) entry which is preliminary data.</text>
</comment>
<dbReference type="Pfam" id="PF00441">
    <property type="entry name" value="Acyl-CoA_dh_1"/>
    <property type="match status" value="1"/>
</dbReference>
<keyword evidence="9" id="KW-1185">Reference proteome</keyword>
<keyword evidence="5" id="KW-0560">Oxidoreductase</keyword>
<name>A0A2T4UHY1_9ACTN</name>
<dbReference type="InterPro" id="IPR013786">
    <property type="entry name" value="AcylCoA_DH/ox_N"/>
</dbReference>
<feature type="domain" description="Acyl-CoA dehydrogenase/oxidase C-terminal" evidence="6">
    <location>
        <begin position="185"/>
        <end position="325"/>
    </location>
</feature>
<dbReference type="GO" id="GO:0003995">
    <property type="term" value="F:acyl-CoA dehydrogenase activity"/>
    <property type="evidence" value="ECO:0007669"/>
    <property type="project" value="TreeGrafter"/>
</dbReference>
<dbReference type="AlphaFoldDB" id="A0A2T4UHY1"/>
<dbReference type="SUPFAM" id="SSF47203">
    <property type="entry name" value="Acyl-CoA dehydrogenase C-terminal domain-like"/>
    <property type="match status" value="1"/>
</dbReference>
<comment type="similarity">
    <text evidence="2">Belongs to the acyl-CoA dehydrogenase family.</text>
</comment>
<dbReference type="SUPFAM" id="SSF56645">
    <property type="entry name" value="Acyl-CoA dehydrogenase NM domain-like"/>
    <property type="match status" value="1"/>
</dbReference>
<organism evidence="8 9">
    <name type="scientific">Paraconexibacter algicola</name>
    <dbReference type="NCBI Taxonomy" id="2133960"/>
    <lineage>
        <taxon>Bacteria</taxon>
        <taxon>Bacillati</taxon>
        <taxon>Actinomycetota</taxon>
        <taxon>Thermoleophilia</taxon>
        <taxon>Solirubrobacterales</taxon>
        <taxon>Paraconexibacteraceae</taxon>
        <taxon>Paraconexibacter</taxon>
    </lineage>
</organism>
<dbReference type="InterPro" id="IPR036250">
    <property type="entry name" value="AcylCo_DH-like_C"/>
</dbReference>
<reference evidence="8 9" key="1">
    <citation type="submission" date="2018-03" db="EMBL/GenBank/DDBJ databases">
        <title>Aquarubrobacter algicola gen. nov., sp. nov., a novel actinobacterium isolated from shallow eutrophic lake during the end of cyanobacterial harmful algal blooms.</title>
        <authorList>
            <person name="Chun S.J."/>
        </authorList>
    </citation>
    <scope>NUCLEOTIDE SEQUENCE [LARGE SCALE GENOMIC DNA]</scope>
    <source>
        <strain evidence="8 9">Seoho-28</strain>
    </source>
</reference>
<dbReference type="InterPro" id="IPR037069">
    <property type="entry name" value="AcylCoA_DH/ox_N_sf"/>
</dbReference>
<evidence type="ECO:0000256" key="4">
    <source>
        <dbReference type="ARBA" id="ARBA00022827"/>
    </source>
</evidence>
<evidence type="ECO:0000256" key="5">
    <source>
        <dbReference type="ARBA" id="ARBA00023002"/>
    </source>
</evidence>
<evidence type="ECO:0000259" key="7">
    <source>
        <dbReference type="Pfam" id="PF02771"/>
    </source>
</evidence>